<gene>
    <name evidence="2" type="ORF">HAKA00212_LOCUS13718</name>
</gene>
<dbReference type="InterPro" id="IPR011993">
    <property type="entry name" value="PH-like_dom_sf"/>
</dbReference>
<dbReference type="EMBL" id="HBIU01029748">
    <property type="protein sequence ID" value="CAE0634978.1"/>
    <property type="molecule type" value="Transcribed_RNA"/>
</dbReference>
<reference evidence="2" key="1">
    <citation type="submission" date="2021-01" db="EMBL/GenBank/DDBJ databases">
        <authorList>
            <person name="Corre E."/>
            <person name="Pelletier E."/>
            <person name="Niang G."/>
            <person name="Scheremetjew M."/>
            <person name="Finn R."/>
            <person name="Kale V."/>
            <person name="Holt S."/>
            <person name="Cochrane G."/>
            <person name="Meng A."/>
            <person name="Brown T."/>
            <person name="Cohen L."/>
        </authorList>
    </citation>
    <scope>NUCLEOTIDE SEQUENCE</scope>
    <source>
        <strain evidence="2">CCMP3107</strain>
    </source>
</reference>
<feature type="region of interest" description="Disordered" evidence="1">
    <location>
        <begin position="11"/>
        <end position="30"/>
    </location>
</feature>
<evidence type="ECO:0000256" key="1">
    <source>
        <dbReference type="SAM" id="MobiDB-lite"/>
    </source>
</evidence>
<organism evidence="2">
    <name type="scientific">Heterosigma akashiwo</name>
    <name type="common">Chromophytic alga</name>
    <name type="synonym">Heterosigma carterae</name>
    <dbReference type="NCBI Taxonomy" id="2829"/>
    <lineage>
        <taxon>Eukaryota</taxon>
        <taxon>Sar</taxon>
        <taxon>Stramenopiles</taxon>
        <taxon>Ochrophyta</taxon>
        <taxon>Raphidophyceae</taxon>
        <taxon>Chattonellales</taxon>
        <taxon>Chattonellaceae</taxon>
        <taxon>Heterosigma</taxon>
    </lineage>
</organism>
<dbReference type="SUPFAM" id="SSF50729">
    <property type="entry name" value="PH domain-like"/>
    <property type="match status" value="1"/>
</dbReference>
<dbReference type="AlphaFoldDB" id="A0A7S3XXC8"/>
<sequence>MLKFFYQRLETPTKKRNSSKSRSSSNASSTGRNLAEYEAFIGKLKRGYAVLKHGRMGKPKPRVLQVSEDLTHLSWQPEQKGGGATAAAASTPRYTALLDTVEEVRGTGDADRDQPHLLATAVLRRSLRPEHAGRALSVVWPHRTLDLEFGSEAECQEVLHGLRELLAEVGHTTFTENPRASTAF</sequence>
<name>A0A7S3XXC8_HETAK</name>
<protein>
    <submittedName>
        <fullName evidence="2">Uncharacterized protein</fullName>
    </submittedName>
</protein>
<dbReference type="Gene3D" id="2.30.29.30">
    <property type="entry name" value="Pleckstrin-homology domain (PH domain)/Phosphotyrosine-binding domain (PTB)"/>
    <property type="match status" value="1"/>
</dbReference>
<proteinExistence type="predicted"/>
<feature type="compositionally biased region" description="Low complexity" evidence="1">
    <location>
        <begin position="20"/>
        <end position="30"/>
    </location>
</feature>
<accession>A0A7S3XXC8</accession>
<evidence type="ECO:0000313" key="2">
    <source>
        <dbReference type="EMBL" id="CAE0634978.1"/>
    </source>
</evidence>